<comment type="caution">
    <text evidence="2">The sequence shown here is derived from an EMBL/GenBank/DDBJ whole genome shotgun (WGS) entry which is preliminary data.</text>
</comment>
<protein>
    <submittedName>
        <fullName evidence="2">Programmed cell death protein 2-like</fullName>
    </submittedName>
</protein>
<dbReference type="InterPro" id="IPR052815">
    <property type="entry name" value="PDCD2-like_regulator"/>
</dbReference>
<dbReference type="InterPro" id="IPR007320">
    <property type="entry name" value="PDCD2_C"/>
</dbReference>
<feature type="non-terminal residue" evidence="2">
    <location>
        <position position="1"/>
    </location>
</feature>
<dbReference type="PANTHER" id="PTHR46421:SF1">
    <property type="entry name" value="PROGRAMMED CELL DEATH PROTEIN 2-LIKE"/>
    <property type="match status" value="1"/>
</dbReference>
<evidence type="ECO:0000313" key="3">
    <source>
        <dbReference type="Proteomes" id="UP001205998"/>
    </source>
</evidence>
<organism evidence="2 3">
    <name type="scientific">Silurus asotus</name>
    <name type="common">Amur catfish</name>
    <name type="synonym">Parasilurus asotus</name>
    <dbReference type="NCBI Taxonomy" id="30991"/>
    <lineage>
        <taxon>Eukaryota</taxon>
        <taxon>Metazoa</taxon>
        <taxon>Chordata</taxon>
        <taxon>Craniata</taxon>
        <taxon>Vertebrata</taxon>
        <taxon>Euteleostomi</taxon>
        <taxon>Actinopterygii</taxon>
        <taxon>Neopterygii</taxon>
        <taxon>Teleostei</taxon>
        <taxon>Ostariophysi</taxon>
        <taxon>Siluriformes</taxon>
        <taxon>Siluridae</taxon>
        <taxon>Silurus</taxon>
    </lineage>
</organism>
<name>A0AAD5FSQ9_SILAS</name>
<dbReference type="GO" id="GO:0005737">
    <property type="term" value="C:cytoplasm"/>
    <property type="evidence" value="ECO:0007669"/>
    <property type="project" value="InterPro"/>
</dbReference>
<dbReference type="Pfam" id="PF04194">
    <property type="entry name" value="PDCD2_C"/>
    <property type="match status" value="1"/>
</dbReference>
<dbReference type="PANTHER" id="PTHR46421">
    <property type="entry name" value="PROGRAMMED CELL DEATH PROTEIN 2-LIKE"/>
    <property type="match status" value="1"/>
</dbReference>
<evidence type="ECO:0000259" key="1">
    <source>
        <dbReference type="Pfam" id="PF04194"/>
    </source>
</evidence>
<sequence>AVMEESPLIGICDGTLDKKKDTYYYTNKIGGCPDLMPGVSNVHHQCTLCGGFLSHVVQIYCPLAVSPFHRTINVFACTSPQCQCKPESWKALRSQCLESEIKEPSQCQISDRTPVSTTDWCDDADDWGIDSEENVSNEQSLPTLLETDTLGASLEVSSRLQDLCINVSTGVEAARPPTDTPTFQTFYISVVEETDLGGQNDLDHANELLKAYEEREGVAVREIACCKGEGGDEAYEKTKAKHGDAVFSSFMKKISICPEQVLRYSWSGTPLFIMKPPSNINQMVLPCAHCGSPRVFEFQLMPALVSLLRSTQLSSELAVEFGTVLVYTCRDSCWTSGSSSPIEEFHVVQTDPDQKLFK</sequence>
<proteinExistence type="predicted"/>
<feature type="non-terminal residue" evidence="2">
    <location>
        <position position="358"/>
    </location>
</feature>
<accession>A0AAD5FSQ9</accession>
<dbReference type="EMBL" id="MU551526">
    <property type="protein sequence ID" value="KAI5626908.1"/>
    <property type="molecule type" value="Genomic_DNA"/>
</dbReference>
<gene>
    <name evidence="2" type="ORF">C0J50_13406</name>
</gene>
<feature type="domain" description="Programmed cell death protein 2 C-terminal" evidence="1">
    <location>
        <begin position="244"/>
        <end position="349"/>
    </location>
</feature>
<keyword evidence="3" id="KW-1185">Reference proteome</keyword>
<dbReference type="Proteomes" id="UP001205998">
    <property type="component" value="Unassembled WGS sequence"/>
</dbReference>
<dbReference type="GO" id="GO:0006915">
    <property type="term" value="P:apoptotic process"/>
    <property type="evidence" value="ECO:0007669"/>
    <property type="project" value="TreeGrafter"/>
</dbReference>
<dbReference type="AlphaFoldDB" id="A0AAD5FSQ9"/>
<reference evidence="2" key="1">
    <citation type="submission" date="2018-07" db="EMBL/GenBank/DDBJ databases">
        <title>Comparative genomics of catfishes provides insights into carnivory and benthic adaptation.</title>
        <authorList>
            <person name="Zhang Y."/>
            <person name="Wang D."/>
            <person name="Peng Z."/>
            <person name="Zheng S."/>
            <person name="Shao F."/>
            <person name="Tao W."/>
        </authorList>
    </citation>
    <scope>NUCLEOTIDE SEQUENCE</scope>
    <source>
        <strain evidence="2">Chongqing</strain>
    </source>
</reference>
<evidence type="ECO:0000313" key="2">
    <source>
        <dbReference type="EMBL" id="KAI5626908.1"/>
    </source>
</evidence>